<dbReference type="KEGG" id="paqt:E8L99_04155"/>
<protein>
    <recommendedName>
        <fullName evidence="3">Motility protein</fullName>
    </recommendedName>
</protein>
<dbReference type="OrthoDB" id="9810632at2"/>
<evidence type="ECO:0000313" key="2">
    <source>
        <dbReference type="Proteomes" id="UP000298588"/>
    </source>
</evidence>
<organism evidence="1 2">
    <name type="scientific">Phreatobacter aquaticus</name>
    <dbReference type="NCBI Taxonomy" id="2570229"/>
    <lineage>
        <taxon>Bacteria</taxon>
        <taxon>Pseudomonadati</taxon>
        <taxon>Pseudomonadota</taxon>
        <taxon>Alphaproteobacteria</taxon>
        <taxon>Hyphomicrobiales</taxon>
        <taxon>Phreatobacteraceae</taxon>
        <taxon>Phreatobacter</taxon>
    </lineage>
</organism>
<keyword evidence="2" id="KW-1185">Reference proteome</keyword>
<proteinExistence type="predicted"/>
<dbReference type="EMBL" id="CP039865">
    <property type="protein sequence ID" value="QCK85025.1"/>
    <property type="molecule type" value="Genomic_DNA"/>
</dbReference>
<sequence>MSTDSIIGAMTGMAQDRTQMGIQTALIRNQNQADQQVLQILDEAVQAAPAPGTGLVVDKRA</sequence>
<evidence type="ECO:0000313" key="1">
    <source>
        <dbReference type="EMBL" id="QCK85025.1"/>
    </source>
</evidence>
<dbReference type="Proteomes" id="UP000298588">
    <property type="component" value="Chromosome"/>
</dbReference>
<dbReference type="RefSeq" id="WP_137098359.1">
    <property type="nucleotide sequence ID" value="NZ_CP039865.1"/>
</dbReference>
<name>A0A4D7QE67_9HYPH</name>
<dbReference type="AlphaFoldDB" id="A0A4D7QE67"/>
<gene>
    <name evidence="1" type="ORF">E8L99_04155</name>
</gene>
<evidence type="ECO:0008006" key="3">
    <source>
        <dbReference type="Google" id="ProtNLM"/>
    </source>
</evidence>
<reference evidence="1 2" key="1">
    <citation type="submission" date="2019-04" db="EMBL/GenBank/DDBJ databases">
        <title>Phreatobacter aquaticus sp. nov.</title>
        <authorList>
            <person name="Choi A."/>
            <person name="Baek K."/>
        </authorList>
    </citation>
    <scope>NUCLEOTIDE SEQUENCE [LARGE SCALE GENOMIC DNA]</scope>
    <source>
        <strain evidence="1 2">NMCR1094</strain>
    </source>
</reference>
<accession>A0A4D7QE67</accession>